<dbReference type="AlphaFoldDB" id="A0A371DYW5"/>
<organism evidence="1 2">
    <name type="scientific">Mucuna pruriens</name>
    <name type="common">Velvet bean</name>
    <name type="synonym">Dolichos pruriens</name>
    <dbReference type="NCBI Taxonomy" id="157652"/>
    <lineage>
        <taxon>Eukaryota</taxon>
        <taxon>Viridiplantae</taxon>
        <taxon>Streptophyta</taxon>
        <taxon>Embryophyta</taxon>
        <taxon>Tracheophyta</taxon>
        <taxon>Spermatophyta</taxon>
        <taxon>Magnoliopsida</taxon>
        <taxon>eudicotyledons</taxon>
        <taxon>Gunneridae</taxon>
        <taxon>Pentapetalae</taxon>
        <taxon>rosids</taxon>
        <taxon>fabids</taxon>
        <taxon>Fabales</taxon>
        <taxon>Fabaceae</taxon>
        <taxon>Papilionoideae</taxon>
        <taxon>50 kb inversion clade</taxon>
        <taxon>NPAAA clade</taxon>
        <taxon>indigoferoid/millettioid clade</taxon>
        <taxon>Phaseoleae</taxon>
        <taxon>Mucuna</taxon>
    </lineage>
</organism>
<evidence type="ECO:0000313" key="2">
    <source>
        <dbReference type="Proteomes" id="UP000257109"/>
    </source>
</evidence>
<accession>A0A371DYW5</accession>
<evidence type="ECO:0000313" key="1">
    <source>
        <dbReference type="EMBL" id="RDX57729.1"/>
    </source>
</evidence>
<dbReference type="EMBL" id="QJKJ01018270">
    <property type="protein sequence ID" value="RDX57729.1"/>
    <property type="molecule type" value="Genomic_DNA"/>
</dbReference>
<keyword evidence="2" id="KW-1185">Reference proteome</keyword>
<gene>
    <name evidence="1" type="ORF">CR513_63007</name>
</gene>
<feature type="non-terminal residue" evidence="1">
    <location>
        <position position="1"/>
    </location>
</feature>
<proteinExistence type="predicted"/>
<name>A0A371DYW5_MUCPR</name>
<comment type="caution">
    <text evidence="1">The sequence shown here is derived from an EMBL/GenBank/DDBJ whole genome shotgun (WGS) entry which is preliminary data.</text>
</comment>
<sequence length="100" mass="11524">MNLPNYIQTKAHFIPMKEHTKYLLGNCYTSPGKCLASVTKVVNSDLSDDENKQILHYSVDVKLDVVKWNPLNQHQIICASKELNRLLAYDVHHRQLHPSI</sequence>
<dbReference type="Proteomes" id="UP000257109">
    <property type="component" value="Unassembled WGS sequence"/>
</dbReference>
<reference evidence="1" key="1">
    <citation type="submission" date="2018-05" db="EMBL/GenBank/DDBJ databases">
        <title>Draft genome of Mucuna pruriens seed.</title>
        <authorList>
            <person name="Nnadi N.E."/>
            <person name="Vos R."/>
            <person name="Hasami M.H."/>
            <person name="Devisetty U.K."/>
            <person name="Aguiy J.C."/>
        </authorList>
    </citation>
    <scope>NUCLEOTIDE SEQUENCE [LARGE SCALE GENOMIC DNA]</scope>
    <source>
        <strain evidence="1">JCA_2017</strain>
    </source>
</reference>
<protein>
    <submittedName>
        <fullName evidence="1">Uncharacterized protein</fullName>
    </submittedName>
</protein>